<keyword evidence="1" id="KW-0175">Coiled coil</keyword>
<dbReference type="EMBL" id="JXTB01000024">
    <property type="protein sequence ID" value="PON75354.1"/>
    <property type="molecule type" value="Genomic_DNA"/>
</dbReference>
<evidence type="ECO:0000313" key="3">
    <source>
        <dbReference type="EMBL" id="PON75354.1"/>
    </source>
</evidence>
<feature type="coiled-coil region" evidence="1">
    <location>
        <begin position="342"/>
        <end position="404"/>
    </location>
</feature>
<organism evidence="3 4">
    <name type="scientific">Parasponia andersonii</name>
    <name type="common">Sponia andersonii</name>
    <dbReference type="NCBI Taxonomy" id="3476"/>
    <lineage>
        <taxon>Eukaryota</taxon>
        <taxon>Viridiplantae</taxon>
        <taxon>Streptophyta</taxon>
        <taxon>Embryophyta</taxon>
        <taxon>Tracheophyta</taxon>
        <taxon>Spermatophyta</taxon>
        <taxon>Magnoliopsida</taxon>
        <taxon>eudicotyledons</taxon>
        <taxon>Gunneridae</taxon>
        <taxon>Pentapetalae</taxon>
        <taxon>rosids</taxon>
        <taxon>fabids</taxon>
        <taxon>Rosales</taxon>
        <taxon>Cannabaceae</taxon>
        <taxon>Parasponia</taxon>
    </lineage>
</organism>
<dbReference type="PANTHER" id="PTHR34121:SF1">
    <property type="entry name" value="FILAMIN-A-INTERACTING PROTEIN 1"/>
    <property type="match status" value="1"/>
</dbReference>
<sequence>MSWLRSAVSKAVEVGNKNNLTRTVKNYADSVVHQAGQAVAGGAKILQDRISARNFRSVKQTIKRLEEAAVSCRGNERAQLLTRWLAVLKEIEKLSQCSSEDKQSTLEQNLASDDSKDSPRKPSMVLYYDLDLGGEPLNFRDVFLQSQALEGITLSMILEAPTEEEVSLLLEMFGLCLTGGKEVHNAVVSSIQDLAKALSSYEDEVLVKREELLQFAQGAITGLKINADIGRIDAEASSLKGKLDGMTAPQKSSEVHEGTTSETIESLKEALAQIRACSKLEVLLLKKKFLNNGDSLEIHAQKVDKLKVLSESLASSSVKAEKRISEHRSQKEEALKVRVTKASEASEREKELASEIAELERQRDDLEAQLKKVNISLAAANARLRNAREERDQFEEANNQIVAHLKTKEDELSKSVASCRIEADVLSTWLNFLEDTWVLQRSYAELKEKQVNDELERHEDYFANLVIHLLSAYKKELGPSIGRISKFVENLKKLGDGLQTAPGVDEDSKLLNPRKNLEEEYLDYEAKIITTFSVVDNMKEQFYAEQAKISRKGNPKIKELFDDIEILRGEFESIERPNLEMENPSPKAETSSTSEISGQPQSPNKDAGSHKAQQDEHPKAPAAKAEQLLDTEAELAKLESEFGKVGQDYSAEEIGGWEFDELERELRSGD</sequence>
<comment type="caution">
    <text evidence="3">The sequence shown here is derived from an EMBL/GenBank/DDBJ whole genome shotgun (WGS) entry which is preliminary data.</text>
</comment>
<dbReference type="AlphaFoldDB" id="A0A2P5DPX4"/>
<dbReference type="PANTHER" id="PTHR34121">
    <property type="entry name" value="MYOSIN-11"/>
    <property type="match status" value="1"/>
</dbReference>
<dbReference type="STRING" id="3476.A0A2P5DPX4"/>
<reference evidence="4" key="1">
    <citation type="submission" date="2016-06" db="EMBL/GenBank/DDBJ databases">
        <title>Parallel loss of symbiosis genes in relatives of nitrogen-fixing non-legume Parasponia.</title>
        <authorList>
            <person name="Van Velzen R."/>
            <person name="Holmer R."/>
            <person name="Bu F."/>
            <person name="Rutten L."/>
            <person name="Van Zeijl A."/>
            <person name="Liu W."/>
            <person name="Santuari L."/>
            <person name="Cao Q."/>
            <person name="Sharma T."/>
            <person name="Shen D."/>
            <person name="Roswanjaya Y."/>
            <person name="Wardhani T."/>
            <person name="Kalhor M.S."/>
            <person name="Jansen J."/>
            <person name="Van den Hoogen J."/>
            <person name="Gungor B."/>
            <person name="Hartog M."/>
            <person name="Hontelez J."/>
            <person name="Verver J."/>
            <person name="Yang W.-C."/>
            <person name="Schijlen E."/>
            <person name="Repin R."/>
            <person name="Schilthuizen M."/>
            <person name="Schranz E."/>
            <person name="Heidstra R."/>
            <person name="Miyata K."/>
            <person name="Fedorova E."/>
            <person name="Kohlen W."/>
            <person name="Bisseling T."/>
            <person name="Smit S."/>
            <person name="Geurts R."/>
        </authorList>
    </citation>
    <scope>NUCLEOTIDE SEQUENCE [LARGE SCALE GENOMIC DNA]</scope>
    <source>
        <strain evidence="4">cv. WU1-14</strain>
    </source>
</reference>
<evidence type="ECO:0000256" key="1">
    <source>
        <dbReference type="SAM" id="Coils"/>
    </source>
</evidence>
<accession>A0A2P5DPX4</accession>
<keyword evidence="4" id="KW-1185">Reference proteome</keyword>
<evidence type="ECO:0000256" key="2">
    <source>
        <dbReference type="SAM" id="MobiDB-lite"/>
    </source>
</evidence>
<evidence type="ECO:0000313" key="4">
    <source>
        <dbReference type="Proteomes" id="UP000237105"/>
    </source>
</evidence>
<feature type="compositionally biased region" description="Basic and acidic residues" evidence="2">
    <location>
        <begin position="607"/>
        <end position="619"/>
    </location>
</feature>
<dbReference type="OrthoDB" id="2019255at2759"/>
<feature type="region of interest" description="Disordered" evidence="2">
    <location>
        <begin position="575"/>
        <end position="632"/>
    </location>
</feature>
<protein>
    <submittedName>
        <fullName evidence="3">Structural maintenance of chromosomes protein</fullName>
    </submittedName>
</protein>
<gene>
    <name evidence="3" type="ORF">PanWU01x14_043210</name>
</gene>
<feature type="compositionally biased region" description="Polar residues" evidence="2">
    <location>
        <begin position="588"/>
        <end position="604"/>
    </location>
</feature>
<dbReference type="Proteomes" id="UP000237105">
    <property type="component" value="Unassembled WGS sequence"/>
</dbReference>
<name>A0A2P5DPX4_PARAD</name>
<proteinExistence type="predicted"/>